<feature type="transmembrane region" description="Helical" evidence="2">
    <location>
        <begin position="374"/>
        <end position="395"/>
    </location>
</feature>
<feature type="transmembrane region" description="Helical" evidence="2">
    <location>
        <begin position="299"/>
        <end position="322"/>
    </location>
</feature>
<gene>
    <name evidence="3" type="ORF">FHR23_000904</name>
</gene>
<feature type="transmembrane region" description="Helical" evidence="2">
    <location>
        <begin position="211"/>
        <end position="234"/>
    </location>
</feature>
<dbReference type="EMBL" id="JACIJI010000001">
    <property type="protein sequence ID" value="MBB5717997.1"/>
    <property type="molecule type" value="Genomic_DNA"/>
</dbReference>
<feature type="transmembrane region" description="Helical" evidence="2">
    <location>
        <begin position="246"/>
        <end position="264"/>
    </location>
</feature>
<feature type="transmembrane region" description="Helical" evidence="2">
    <location>
        <begin position="270"/>
        <end position="287"/>
    </location>
</feature>
<feature type="coiled-coil region" evidence="1">
    <location>
        <begin position="577"/>
        <end position="604"/>
    </location>
</feature>
<keyword evidence="2" id="KW-0812">Transmembrane</keyword>
<evidence type="ECO:0000256" key="2">
    <source>
        <dbReference type="SAM" id="Phobius"/>
    </source>
</evidence>
<proteinExistence type="predicted"/>
<reference evidence="3 4" key="1">
    <citation type="submission" date="2020-08" db="EMBL/GenBank/DDBJ databases">
        <title>Genomic Encyclopedia of Type Strains, Phase IV (KMG-IV): sequencing the most valuable type-strain genomes for metagenomic binning, comparative biology and taxonomic classification.</title>
        <authorList>
            <person name="Goeker M."/>
        </authorList>
    </citation>
    <scope>NUCLEOTIDE SEQUENCE [LARGE SCALE GENOMIC DNA]</scope>
    <source>
        <strain evidence="3 4">DSM 27203</strain>
    </source>
</reference>
<evidence type="ECO:0008006" key="5">
    <source>
        <dbReference type="Google" id="ProtNLM"/>
    </source>
</evidence>
<feature type="transmembrane region" description="Helical" evidence="2">
    <location>
        <begin position="407"/>
        <end position="425"/>
    </location>
</feature>
<evidence type="ECO:0000256" key="1">
    <source>
        <dbReference type="SAM" id="Coils"/>
    </source>
</evidence>
<dbReference type="RefSeq" id="WP_184001693.1">
    <property type="nucleotide sequence ID" value="NZ_BAABIF010000004.1"/>
</dbReference>
<protein>
    <recommendedName>
        <fullName evidence="5">PDZ domain-containing protein</fullName>
    </recommendedName>
</protein>
<feature type="transmembrane region" description="Helical" evidence="2">
    <location>
        <begin position="188"/>
        <end position="205"/>
    </location>
</feature>
<keyword evidence="2" id="KW-0472">Membrane</keyword>
<comment type="caution">
    <text evidence="3">The sequence shown here is derived from an EMBL/GenBank/DDBJ whole genome shotgun (WGS) entry which is preliminary data.</text>
</comment>
<feature type="transmembrane region" description="Helical" evidence="2">
    <location>
        <begin position="158"/>
        <end position="179"/>
    </location>
</feature>
<evidence type="ECO:0000313" key="3">
    <source>
        <dbReference type="EMBL" id="MBB5717997.1"/>
    </source>
</evidence>
<sequence length="610" mass="65677">MGERIIGGGSTPGSTLRPERLHPVPARLKPVIAFVWYAALIGQVGGFWRYSVQLTQIEPQFAAFGMLYDAWPDGGIVIGPLDTAATRAGIPDQARLIAVNGKPVGAGVSEEAVARRLKLAGPRIVVTFDAVDGAVRKVGLQRRPPPDLAQRWAQSGSVLFTLLLFAPASLTLLVAVVLLRMRRKDDPVALLISLGFLFAVGGLFIPDRFYAWAGVDGLSSILLSLFLMCIMIAFPAFPDGRFRPRWGGWVALTAPLVALLTLLNSDATDLLGVLALLVAAIPPLIRYRRTPPGLDRQQLKWAAFGFVGGMLSMGVAAIAILVDMSGMFAGETAFTLSAIGAVGMACAFLFPPVGIIISLMRYRLWDADLAIGRSIGYASMTLLLAGIWAACMTLFNELLATSVGGSKPLIAAVSTIIAALVFGPARERINGWVDQRFQPGVLELKKVPHRLNLWQHGDLPEVLGGHIVGAVIDSLHARHAAVLIYDGNSYRTVGREGIDDVAIHNWTVTHLGTSSLAVDNIDRRDHVFPVRITLDDGDQPIGALLLGPRSDGSIYARPERTALQEIENPLAAALNSAGQHRRRADRVEAVIESLEKRVRDLETQLTLRAG</sequence>
<dbReference type="AlphaFoldDB" id="A0A840YWR8"/>
<feature type="transmembrane region" description="Helical" evidence="2">
    <location>
        <begin position="334"/>
        <end position="362"/>
    </location>
</feature>
<organism evidence="3 4">
    <name type="scientific">Stakelama sediminis</name>
    <dbReference type="NCBI Taxonomy" id="463200"/>
    <lineage>
        <taxon>Bacteria</taxon>
        <taxon>Pseudomonadati</taxon>
        <taxon>Pseudomonadota</taxon>
        <taxon>Alphaproteobacteria</taxon>
        <taxon>Sphingomonadales</taxon>
        <taxon>Sphingomonadaceae</taxon>
        <taxon>Stakelama</taxon>
    </lineage>
</organism>
<keyword evidence="4" id="KW-1185">Reference proteome</keyword>
<name>A0A840YWR8_9SPHN</name>
<accession>A0A840YWR8</accession>
<keyword evidence="2" id="KW-1133">Transmembrane helix</keyword>
<dbReference type="Proteomes" id="UP000554342">
    <property type="component" value="Unassembled WGS sequence"/>
</dbReference>
<evidence type="ECO:0000313" key="4">
    <source>
        <dbReference type="Proteomes" id="UP000554342"/>
    </source>
</evidence>
<keyword evidence="1" id="KW-0175">Coiled coil</keyword>